<comment type="caution">
    <text evidence="1">The sequence shown here is derived from an EMBL/GenBank/DDBJ whole genome shotgun (WGS) entry which is preliminary data.</text>
</comment>
<proteinExistence type="predicted"/>
<name>U2GRG9_9BACT</name>
<organism evidence="1 2">
    <name type="scientific">Campylobacter concisus UNSWCS</name>
    <dbReference type="NCBI Taxonomy" id="1242968"/>
    <lineage>
        <taxon>Bacteria</taxon>
        <taxon>Pseudomonadati</taxon>
        <taxon>Campylobacterota</taxon>
        <taxon>Epsilonproteobacteria</taxon>
        <taxon>Campylobacterales</taxon>
        <taxon>Campylobacteraceae</taxon>
        <taxon>Campylobacter</taxon>
    </lineage>
</organism>
<dbReference type="EMBL" id="ANNG01000005">
    <property type="protein sequence ID" value="ERJ30659.1"/>
    <property type="molecule type" value="Genomic_DNA"/>
</dbReference>
<gene>
    <name evidence="1" type="ORF">UNSWCS_1673</name>
</gene>
<sequence>MKFEILGKFYFRLFCFLIKCKQNQRFWTKTGKITKEIYELFYRLRKTRE</sequence>
<evidence type="ECO:0000313" key="1">
    <source>
        <dbReference type="EMBL" id="ERJ30659.1"/>
    </source>
</evidence>
<dbReference type="AlphaFoldDB" id="U2GRG9"/>
<evidence type="ECO:0000313" key="2">
    <source>
        <dbReference type="Proteomes" id="UP000016620"/>
    </source>
</evidence>
<protein>
    <submittedName>
        <fullName evidence="1">Uncharacterized protein</fullName>
    </submittedName>
</protein>
<dbReference type="Proteomes" id="UP000016620">
    <property type="component" value="Unassembled WGS sequence"/>
</dbReference>
<reference evidence="1 2" key="1">
    <citation type="journal article" date="2013" name="BMC Genomics">
        <title>Comparative genomics of Campylobacter concisus isolates reveals genetic diversity and provides insights into disease association.</title>
        <authorList>
            <person name="Deshpande N.P."/>
            <person name="Kaakoush N.O."/>
            <person name="Wilkins M.R."/>
            <person name="Mitchell H.M."/>
        </authorList>
    </citation>
    <scope>NUCLEOTIDE SEQUENCE [LARGE SCALE GENOMIC DNA]</scope>
    <source>
        <strain evidence="1 2">UNSWCS</strain>
    </source>
</reference>
<accession>U2GRG9</accession>